<evidence type="ECO:0000313" key="13">
    <source>
        <dbReference type="Proteomes" id="UP000303847"/>
    </source>
</evidence>
<comment type="similarity">
    <text evidence="2 9">Belongs to the resistance-nodulation-cell division (RND) (TC 2.A.6) family.</text>
</comment>
<dbReference type="NCBIfam" id="TIGR00915">
    <property type="entry name" value="2A0602"/>
    <property type="match status" value="1"/>
</dbReference>
<dbReference type="Pfam" id="PF00873">
    <property type="entry name" value="ACR_tran"/>
    <property type="match status" value="1"/>
</dbReference>
<dbReference type="PANTHER" id="PTHR32063">
    <property type="match status" value="1"/>
</dbReference>
<reference evidence="10 12" key="1">
    <citation type="submission" date="2018-04" db="EMBL/GenBank/DDBJ databases">
        <title>Brenneria corticis sp.nov.</title>
        <authorList>
            <person name="Li Y."/>
        </authorList>
    </citation>
    <scope>NUCLEOTIDE SEQUENCE [LARGE SCALE GENOMIC DNA]</scope>
    <source>
        <strain evidence="10 12">LMG 2694</strain>
    </source>
</reference>
<feature type="transmembrane region" description="Helical" evidence="9">
    <location>
        <begin position="341"/>
        <end position="360"/>
    </location>
</feature>
<dbReference type="Gene3D" id="1.20.1640.10">
    <property type="entry name" value="Multidrug efflux transporter AcrB transmembrane domain"/>
    <property type="match status" value="2"/>
</dbReference>
<evidence type="ECO:0000256" key="7">
    <source>
        <dbReference type="ARBA" id="ARBA00022989"/>
    </source>
</evidence>
<dbReference type="GO" id="GO:0009636">
    <property type="term" value="P:response to toxic substance"/>
    <property type="evidence" value="ECO:0007669"/>
    <property type="project" value="UniProtKB-ARBA"/>
</dbReference>
<dbReference type="Gene3D" id="3.30.70.1320">
    <property type="entry name" value="Multidrug efflux transporter AcrB pore domain like"/>
    <property type="match status" value="1"/>
</dbReference>
<feature type="transmembrane region" description="Helical" evidence="9">
    <location>
        <begin position="926"/>
        <end position="947"/>
    </location>
</feature>
<feature type="transmembrane region" description="Helical" evidence="9">
    <location>
        <begin position="875"/>
        <end position="893"/>
    </location>
</feature>
<evidence type="ECO:0000313" key="10">
    <source>
        <dbReference type="EMBL" id="PWC23725.1"/>
    </source>
</evidence>
<dbReference type="Gene3D" id="3.30.70.1440">
    <property type="entry name" value="Multidrug efflux transporter AcrB pore domain"/>
    <property type="match status" value="1"/>
</dbReference>
<reference evidence="11 13" key="2">
    <citation type="submission" date="2018-11" db="EMBL/GenBank/DDBJ databases">
        <title>Genome sequences of Brenneria nigrifluens and Brenneria rubrifaciens.</title>
        <authorList>
            <person name="Poret-Peterson A.T."/>
            <person name="McClean A.E."/>
            <person name="Kluepfel D.A."/>
        </authorList>
    </citation>
    <scope>NUCLEOTIDE SEQUENCE [LARGE SCALE GENOMIC DNA]</scope>
    <source>
        <strain evidence="11 13">ATCC 13028</strain>
    </source>
</reference>
<dbReference type="FunFam" id="3.30.70.1430:FF:000002">
    <property type="entry name" value="Efflux pump membrane transporter"/>
    <property type="match status" value="1"/>
</dbReference>
<proteinExistence type="inferred from homology"/>
<dbReference type="Proteomes" id="UP000295985">
    <property type="component" value="Unassembled WGS sequence"/>
</dbReference>
<dbReference type="FunFam" id="3.30.2090.10:FF:000001">
    <property type="entry name" value="Efflux pump membrane transporter"/>
    <property type="match status" value="1"/>
</dbReference>
<feature type="transmembrane region" description="Helical" evidence="9">
    <location>
        <begin position="540"/>
        <end position="557"/>
    </location>
</feature>
<dbReference type="NCBIfam" id="NF000282">
    <property type="entry name" value="RND_permease_1"/>
    <property type="match status" value="1"/>
</dbReference>
<sequence>MFSRFFIYRPVFAWVISIVIMLAGVLAIQSLPIAQYPDVAPPSVSITATYTGASAETLENSVTQIIEQQLTGLDGLLYFSSSSSSSGEARIIATFKQGTNADTAQVQVQNKVQQALSRLPTEVQQQGVTVTKSQTSFLLIMSLYDITDKASGADIADYMVSNLQDPLARVDGVGDVRVFGSQYAMRIWLNPTRLAAYDLMPSDVSSAIEAQNTQVSAGKIGARPSRDDQQLTATVMAQSRLKTPEQFNNIIVKSQSSGAVVRLGDVARVELGDEDYSTVTRLNGHPAAGIAVMLAPGANALATAERVKAKTAEFVSTMPQGYEVAYPKDSTDFIKISVEEVVKTLFEAILLVVIVMFLFLQNLRATLIPTIAVPVVLLGTFGVLSVFGYSINTLTLFGMVLAIGLLVDDAIVVVENVERVMRDENLAPAAATEKSMREISGALVGVALVLSAVFLPMAFLGGSTGVIYRQFSITIVSSMLLSVLVALTLTPALCASLLKQTAHRIEKKGFFAGFNRGYQGMQDRYSGKVARVLHSPMRYIVLYALLITGLALMFIRLPSGFLPTEDQGNVMVQFTLPAGATEARTTKVGKAIERYFLTEEKDNTAAIFIISGFNFSGSGQNAGMAFVALKNWDQRSGAENSAEAISARATRALSQLRDAQVFTLTPPAVDGLGQSSGFTFELQATGTTDRATLLQLRDQLLAAAGKNSQLAAVRPNDLTQMPQLQVDIDNDKASALGLAMSDVSATLSSAWGGSYVNDFIDRGRVKKVYIQGDEDSRSKPEDLDKWFVRGSNSAGDSVMTPFSSFATTRWIYGPESLSRYNGLASYEIQGAGASGVSSGAAMDEMQRLASRLPKGTTYAWSGLSYQERLASGQAFSLYAISILVVFLCLAALYESWSIPFSVMLVIPLGVVGAVLAATLRGLENDVYFQVALLTTIGLSAKNAILIVEFAETAYQRGATLYAAALEGAVTRLRPVLMTSLAFIVGVFPLAISSGAGANSRVSIGSGIVGGTLTATVLAVFLVPMFFVLVRRVFPKRTGKALPGVDSSREE</sequence>
<evidence type="ECO:0000256" key="2">
    <source>
        <dbReference type="ARBA" id="ARBA00010942"/>
    </source>
</evidence>
<keyword evidence="5 9" id="KW-0997">Cell inner membrane</keyword>
<feature type="transmembrane region" description="Helical" evidence="9">
    <location>
        <begin position="439"/>
        <end position="459"/>
    </location>
</feature>
<feature type="transmembrane region" description="Helical" evidence="9">
    <location>
        <begin position="396"/>
        <end position="418"/>
    </location>
</feature>
<dbReference type="Proteomes" id="UP000303847">
    <property type="component" value="Chromosome"/>
</dbReference>
<keyword evidence="3 9" id="KW-0813">Transport</keyword>
<evidence type="ECO:0000256" key="5">
    <source>
        <dbReference type="ARBA" id="ARBA00022519"/>
    </source>
</evidence>
<comment type="subcellular location">
    <subcellularLocation>
        <location evidence="1 9">Cell inner membrane</location>
        <topology evidence="1 9">Multi-pass membrane protein</topology>
    </subcellularLocation>
</comment>
<feature type="transmembrane region" description="Helical" evidence="9">
    <location>
        <begin position="471"/>
        <end position="498"/>
    </location>
</feature>
<dbReference type="PANTHER" id="PTHR32063:SF32">
    <property type="entry name" value="AMINOGLYCOSIDE EFFLUX PUMP-RELATED"/>
    <property type="match status" value="1"/>
</dbReference>
<dbReference type="OrthoDB" id="9757904at2"/>
<feature type="transmembrane region" description="Helical" evidence="9">
    <location>
        <begin position="1007"/>
        <end position="1029"/>
    </location>
</feature>
<dbReference type="InterPro" id="IPR004764">
    <property type="entry name" value="MdtF-like"/>
</dbReference>
<dbReference type="SUPFAM" id="SSF82714">
    <property type="entry name" value="Multidrug efflux transporter AcrB TolC docking domain, DN and DC subdomains"/>
    <property type="match status" value="2"/>
</dbReference>
<dbReference type="SUPFAM" id="SSF82693">
    <property type="entry name" value="Multidrug efflux transporter AcrB pore domain, PN1, PN2, PC1 and PC2 subdomains"/>
    <property type="match status" value="4"/>
</dbReference>
<feature type="transmembrane region" description="Helical" evidence="9">
    <location>
        <begin position="367"/>
        <end position="390"/>
    </location>
</feature>
<feature type="transmembrane region" description="Helical" evidence="9">
    <location>
        <begin position="975"/>
        <end position="995"/>
    </location>
</feature>
<evidence type="ECO:0000256" key="4">
    <source>
        <dbReference type="ARBA" id="ARBA00022475"/>
    </source>
</evidence>
<keyword evidence="8 9" id="KW-0472">Membrane</keyword>
<keyword evidence="6 9" id="KW-0812">Transmembrane</keyword>
<evidence type="ECO:0000313" key="12">
    <source>
        <dbReference type="Proteomes" id="UP000295985"/>
    </source>
</evidence>
<dbReference type="EMBL" id="QDKK01000020">
    <property type="protein sequence ID" value="PWC23725.1"/>
    <property type="molecule type" value="Genomic_DNA"/>
</dbReference>
<dbReference type="FunFam" id="1.20.1640.10:FF:000001">
    <property type="entry name" value="Efflux pump membrane transporter"/>
    <property type="match status" value="1"/>
</dbReference>
<evidence type="ECO:0000256" key="8">
    <source>
        <dbReference type="ARBA" id="ARBA00023136"/>
    </source>
</evidence>
<evidence type="ECO:0000256" key="1">
    <source>
        <dbReference type="ARBA" id="ARBA00004429"/>
    </source>
</evidence>
<gene>
    <name evidence="10" type="ORF">DDT54_13650</name>
    <name evidence="11" type="ORF">EH206_07195</name>
</gene>
<dbReference type="GO" id="GO:0015562">
    <property type="term" value="F:efflux transmembrane transporter activity"/>
    <property type="evidence" value="ECO:0007669"/>
    <property type="project" value="InterPro"/>
</dbReference>
<feature type="transmembrane region" description="Helical" evidence="9">
    <location>
        <begin position="900"/>
        <end position="920"/>
    </location>
</feature>
<keyword evidence="13" id="KW-1185">Reference proteome</keyword>
<dbReference type="PRINTS" id="PR00702">
    <property type="entry name" value="ACRIFLAVINRP"/>
</dbReference>
<dbReference type="Gene3D" id="3.30.2090.10">
    <property type="entry name" value="Multidrug efflux transporter AcrB TolC docking domain, DN and DC subdomains"/>
    <property type="match status" value="2"/>
</dbReference>
<organism evidence="10 12">
    <name type="scientific">Brenneria nigrifluens DSM 30175 = ATCC 13028</name>
    <dbReference type="NCBI Taxonomy" id="1121120"/>
    <lineage>
        <taxon>Bacteria</taxon>
        <taxon>Pseudomonadati</taxon>
        <taxon>Pseudomonadota</taxon>
        <taxon>Gammaproteobacteria</taxon>
        <taxon>Enterobacterales</taxon>
        <taxon>Pectobacteriaceae</taxon>
        <taxon>Brenneria</taxon>
    </lineage>
</organism>
<dbReference type="SUPFAM" id="SSF82866">
    <property type="entry name" value="Multidrug efflux transporter AcrB transmembrane domain"/>
    <property type="match status" value="2"/>
</dbReference>
<evidence type="ECO:0000256" key="6">
    <source>
        <dbReference type="ARBA" id="ARBA00022692"/>
    </source>
</evidence>
<dbReference type="InterPro" id="IPR027463">
    <property type="entry name" value="AcrB_DN_DC_subdom"/>
</dbReference>
<dbReference type="AlphaFoldDB" id="A0A2U1UPW6"/>
<dbReference type="Gene3D" id="3.30.70.1430">
    <property type="entry name" value="Multidrug efflux transporter AcrB pore domain"/>
    <property type="match status" value="2"/>
</dbReference>
<dbReference type="FunFam" id="3.30.70.1430:FF:000001">
    <property type="entry name" value="Efflux pump membrane transporter"/>
    <property type="match status" value="1"/>
</dbReference>
<comment type="caution">
    <text evidence="9">Lacks conserved residue(s) required for the propagation of feature annotation.</text>
</comment>
<dbReference type="RefSeq" id="WP_009112120.1">
    <property type="nucleotide sequence ID" value="NZ_CP034036.1"/>
</dbReference>
<name>A0A2U1UPW6_9GAMM</name>
<keyword evidence="4" id="KW-1003">Cell membrane</keyword>
<dbReference type="GO" id="GO:0005886">
    <property type="term" value="C:plasma membrane"/>
    <property type="evidence" value="ECO:0007669"/>
    <property type="project" value="UniProtKB-SubCell"/>
</dbReference>
<evidence type="ECO:0000256" key="3">
    <source>
        <dbReference type="ARBA" id="ARBA00022448"/>
    </source>
</evidence>
<evidence type="ECO:0000313" key="11">
    <source>
        <dbReference type="EMBL" id="QCR03984.1"/>
    </source>
</evidence>
<dbReference type="EMBL" id="CP034036">
    <property type="protein sequence ID" value="QCR03984.1"/>
    <property type="molecule type" value="Genomic_DNA"/>
</dbReference>
<evidence type="ECO:0000256" key="9">
    <source>
        <dbReference type="RuleBase" id="RU364070"/>
    </source>
</evidence>
<protein>
    <recommendedName>
        <fullName evidence="9">Efflux pump membrane transporter</fullName>
    </recommendedName>
</protein>
<keyword evidence="7 9" id="KW-1133">Transmembrane helix</keyword>
<dbReference type="GO" id="GO:0042910">
    <property type="term" value="F:xenobiotic transmembrane transporter activity"/>
    <property type="evidence" value="ECO:0007669"/>
    <property type="project" value="TreeGrafter"/>
</dbReference>
<dbReference type="InterPro" id="IPR001036">
    <property type="entry name" value="Acrflvin-R"/>
</dbReference>
<accession>A0A2U1UPW6</accession>